<gene>
    <name evidence="1" type="ORF">DSO57_1031194</name>
</gene>
<dbReference type="Proteomes" id="UP001165960">
    <property type="component" value="Unassembled WGS sequence"/>
</dbReference>
<keyword evidence="2" id="KW-1185">Reference proteome</keyword>
<name>A0ACC2SPN9_9FUNG</name>
<comment type="caution">
    <text evidence="1">The sequence shown here is derived from an EMBL/GenBank/DDBJ whole genome shotgun (WGS) entry which is preliminary data.</text>
</comment>
<protein>
    <submittedName>
        <fullName evidence="1">Uncharacterized protein</fullName>
    </submittedName>
</protein>
<sequence>MLAFSASALMSYHSMAVPGLKPAYKKAPAALVSGSRLFHVRIISALIHSLSHSATFSGSNLPFRNAVRGGILWFIHSSAKDKLKPMAIHNAASAKEVVWRHTSHSTRGSVKLCYHSYCLP</sequence>
<evidence type="ECO:0000313" key="2">
    <source>
        <dbReference type="Proteomes" id="UP001165960"/>
    </source>
</evidence>
<proteinExistence type="predicted"/>
<organism evidence="1 2">
    <name type="scientific">Entomophthora muscae</name>
    <dbReference type="NCBI Taxonomy" id="34485"/>
    <lineage>
        <taxon>Eukaryota</taxon>
        <taxon>Fungi</taxon>
        <taxon>Fungi incertae sedis</taxon>
        <taxon>Zoopagomycota</taxon>
        <taxon>Entomophthoromycotina</taxon>
        <taxon>Entomophthoromycetes</taxon>
        <taxon>Entomophthorales</taxon>
        <taxon>Entomophthoraceae</taxon>
        <taxon>Entomophthora</taxon>
    </lineage>
</organism>
<accession>A0ACC2SPN9</accession>
<reference evidence="1" key="1">
    <citation type="submission" date="2022-04" db="EMBL/GenBank/DDBJ databases">
        <title>Genome of the entomopathogenic fungus Entomophthora muscae.</title>
        <authorList>
            <person name="Elya C."/>
            <person name="Lovett B.R."/>
            <person name="Lee E."/>
            <person name="Macias A.M."/>
            <person name="Hajek A.E."/>
            <person name="De Bivort B.L."/>
            <person name="Kasson M.T."/>
            <person name="De Fine Licht H.H."/>
            <person name="Stajich J.E."/>
        </authorList>
    </citation>
    <scope>NUCLEOTIDE SEQUENCE</scope>
    <source>
        <strain evidence="1">Berkeley</strain>
    </source>
</reference>
<dbReference type="EMBL" id="QTSX02004482">
    <property type="protein sequence ID" value="KAJ9064389.1"/>
    <property type="molecule type" value="Genomic_DNA"/>
</dbReference>
<evidence type="ECO:0000313" key="1">
    <source>
        <dbReference type="EMBL" id="KAJ9064389.1"/>
    </source>
</evidence>